<proteinExistence type="predicted"/>
<reference evidence="3" key="1">
    <citation type="submission" date="2016-11" db="UniProtKB">
        <authorList>
            <consortium name="WormBaseParasite"/>
        </authorList>
    </citation>
    <scope>IDENTIFICATION</scope>
</reference>
<evidence type="ECO:0000313" key="2">
    <source>
        <dbReference type="Proteomes" id="UP000095287"/>
    </source>
</evidence>
<name>A0A1I8A3T4_9BILA</name>
<feature type="signal peptide" evidence="1">
    <location>
        <begin position="1"/>
        <end position="21"/>
    </location>
</feature>
<evidence type="ECO:0000313" key="3">
    <source>
        <dbReference type="WBParaSite" id="L893_g32294.t1"/>
    </source>
</evidence>
<dbReference type="WBParaSite" id="L893_g32294.t1">
    <property type="protein sequence ID" value="L893_g32294.t1"/>
    <property type="gene ID" value="L893_g32294"/>
</dbReference>
<keyword evidence="1" id="KW-0732">Signal</keyword>
<keyword evidence="2" id="KW-1185">Reference proteome</keyword>
<evidence type="ECO:0000256" key="1">
    <source>
        <dbReference type="SAM" id="SignalP"/>
    </source>
</evidence>
<accession>A0A1I8A3T4</accession>
<dbReference type="AlphaFoldDB" id="A0A1I8A3T4"/>
<protein>
    <submittedName>
        <fullName evidence="3">Secreted protein</fullName>
    </submittedName>
</protein>
<sequence>MKFSARLPAIYFFFSLPVIYCQDRVSHYWPVEAFGFLGSCDIEQQKILSDMFQKFAEETNEREGSFFRKPTHS</sequence>
<organism evidence="2 3">
    <name type="scientific">Steinernema glaseri</name>
    <dbReference type="NCBI Taxonomy" id="37863"/>
    <lineage>
        <taxon>Eukaryota</taxon>
        <taxon>Metazoa</taxon>
        <taxon>Ecdysozoa</taxon>
        <taxon>Nematoda</taxon>
        <taxon>Chromadorea</taxon>
        <taxon>Rhabditida</taxon>
        <taxon>Tylenchina</taxon>
        <taxon>Panagrolaimomorpha</taxon>
        <taxon>Strongyloidoidea</taxon>
        <taxon>Steinernematidae</taxon>
        <taxon>Steinernema</taxon>
    </lineage>
</organism>
<feature type="chain" id="PRO_5009314248" evidence="1">
    <location>
        <begin position="22"/>
        <end position="73"/>
    </location>
</feature>
<dbReference type="Proteomes" id="UP000095287">
    <property type="component" value="Unplaced"/>
</dbReference>